<comment type="caution">
    <text evidence="13">The sequence shown here is derived from an EMBL/GenBank/DDBJ whole genome shotgun (WGS) entry which is preliminary data.</text>
</comment>
<evidence type="ECO:0000256" key="5">
    <source>
        <dbReference type="ARBA" id="ARBA00022989"/>
    </source>
</evidence>
<accession>A0A7Y7IEB3</accession>
<evidence type="ECO:0000256" key="9">
    <source>
        <dbReference type="ARBA" id="ARBA00029829"/>
    </source>
</evidence>
<feature type="transmembrane region" description="Helical" evidence="11">
    <location>
        <begin position="109"/>
        <end position="132"/>
    </location>
</feature>
<name>A0A7Y7IEB3_9MICC</name>
<evidence type="ECO:0000259" key="12">
    <source>
        <dbReference type="Pfam" id="PF10099"/>
    </source>
</evidence>
<dbReference type="PANTHER" id="PTHR37461:SF1">
    <property type="entry name" value="ANTI-SIGMA-K FACTOR RSKA"/>
    <property type="match status" value="1"/>
</dbReference>
<dbReference type="Proteomes" id="UP000543556">
    <property type="component" value="Unassembled WGS sequence"/>
</dbReference>
<keyword evidence="8" id="KW-0804">Transcription</keyword>
<keyword evidence="7 11" id="KW-0472">Membrane</keyword>
<organism evidence="13 14">
    <name type="scientific">Arthrobacter wenxiniae</name>
    <dbReference type="NCBI Taxonomy" id="2713570"/>
    <lineage>
        <taxon>Bacteria</taxon>
        <taxon>Bacillati</taxon>
        <taxon>Actinomycetota</taxon>
        <taxon>Actinomycetes</taxon>
        <taxon>Micrococcales</taxon>
        <taxon>Micrococcaceae</taxon>
        <taxon>Arthrobacter</taxon>
    </lineage>
</organism>
<comment type="subcellular location">
    <subcellularLocation>
        <location evidence="2">Cell membrane</location>
    </subcellularLocation>
    <subcellularLocation>
        <location evidence="1">Membrane</location>
        <topology evidence="1">Single-pass membrane protein</topology>
    </subcellularLocation>
</comment>
<evidence type="ECO:0000256" key="4">
    <source>
        <dbReference type="ARBA" id="ARBA00022692"/>
    </source>
</evidence>
<evidence type="ECO:0000256" key="11">
    <source>
        <dbReference type="SAM" id="Phobius"/>
    </source>
</evidence>
<evidence type="ECO:0000256" key="8">
    <source>
        <dbReference type="ARBA" id="ARBA00023163"/>
    </source>
</evidence>
<dbReference type="GO" id="GO:0005886">
    <property type="term" value="C:plasma membrane"/>
    <property type="evidence" value="ECO:0007669"/>
    <property type="project" value="UniProtKB-SubCell"/>
</dbReference>
<evidence type="ECO:0000256" key="7">
    <source>
        <dbReference type="ARBA" id="ARBA00023136"/>
    </source>
</evidence>
<evidence type="ECO:0000256" key="10">
    <source>
        <dbReference type="ARBA" id="ARBA00030803"/>
    </source>
</evidence>
<evidence type="ECO:0000256" key="1">
    <source>
        <dbReference type="ARBA" id="ARBA00004167"/>
    </source>
</evidence>
<keyword evidence="4 11" id="KW-0812">Transmembrane</keyword>
<proteinExistence type="predicted"/>
<dbReference type="RefSeq" id="WP_176633610.1">
    <property type="nucleotide sequence ID" value="NZ_JAAMFM010000002.1"/>
</dbReference>
<evidence type="ECO:0000313" key="14">
    <source>
        <dbReference type="Proteomes" id="UP000543556"/>
    </source>
</evidence>
<dbReference type="Pfam" id="PF10099">
    <property type="entry name" value="RskA_C"/>
    <property type="match status" value="1"/>
</dbReference>
<keyword evidence="5 11" id="KW-1133">Transmembrane helix</keyword>
<dbReference type="Gene3D" id="1.10.10.1320">
    <property type="entry name" value="Anti-sigma factor, zinc-finger domain"/>
    <property type="match status" value="1"/>
</dbReference>
<dbReference type="GO" id="GO:0006417">
    <property type="term" value="P:regulation of translation"/>
    <property type="evidence" value="ECO:0007669"/>
    <property type="project" value="TreeGrafter"/>
</dbReference>
<feature type="domain" description="Anti-sigma K factor RskA C-terminal" evidence="12">
    <location>
        <begin position="113"/>
        <end position="260"/>
    </location>
</feature>
<keyword evidence="6" id="KW-0805">Transcription regulation</keyword>
<dbReference type="InterPro" id="IPR041916">
    <property type="entry name" value="Anti_sigma_zinc_sf"/>
</dbReference>
<keyword evidence="14" id="KW-1185">Reference proteome</keyword>
<dbReference type="PANTHER" id="PTHR37461">
    <property type="entry name" value="ANTI-SIGMA-K FACTOR RSKA"/>
    <property type="match status" value="1"/>
</dbReference>
<reference evidence="13 14" key="1">
    <citation type="submission" date="2020-02" db="EMBL/GenBank/DDBJ databases">
        <title>Genome sequence of strain AETb3-4.</title>
        <authorList>
            <person name="Gao J."/>
            <person name="Zhang X."/>
        </authorList>
    </citation>
    <scope>NUCLEOTIDE SEQUENCE [LARGE SCALE GENOMIC DNA]</scope>
    <source>
        <strain evidence="13 14">AETb3-4</strain>
    </source>
</reference>
<evidence type="ECO:0000313" key="13">
    <source>
        <dbReference type="EMBL" id="NVM93904.1"/>
    </source>
</evidence>
<dbReference type="GO" id="GO:0016989">
    <property type="term" value="F:sigma factor antagonist activity"/>
    <property type="evidence" value="ECO:0007669"/>
    <property type="project" value="TreeGrafter"/>
</dbReference>
<protein>
    <recommendedName>
        <fullName evidence="10">Regulator of SigK</fullName>
    </recommendedName>
    <alternativeName>
        <fullName evidence="9">Sigma-K anti-sigma factor RskA</fullName>
    </alternativeName>
</protein>
<evidence type="ECO:0000256" key="2">
    <source>
        <dbReference type="ARBA" id="ARBA00004236"/>
    </source>
</evidence>
<evidence type="ECO:0000256" key="6">
    <source>
        <dbReference type="ARBA" id="ARBA00023015"/>
    </source>
</evidence>
<dbReference type="EMBL" id="JAAMFM010000002">
    <property type="protein sequence ID" value="NVM93904.1"/>
    <property type="molecule type" value="Genomic_DNA"/>
</dbReference>
<sequence>MELQLHLLTGAYALNAVTDAERTAFERHALGDAQTLEEVRSLSETAALLACGTPEETPPPELKANVMAAIRNTRQLSPSAVVRDLGTARTPQRGTTARPRLSGPPRRRWVPALAAAAALLIFAGAGVGGWVVGQSSAQQGTEQRLAAEQAQQAAMLAIMGAPDAKIATAKVGAGTLVTIASSGQANQAGILVKDMPAAPAGKSYELWFITAKGAVAAGLMDVSGTASSVQVLKGPLDGATHIGITVEPAGGSPQPTTTPILLQAI</sequence>
<gene>
    <name evidence="13" type="ORF">G6034_03065</name>
</gene>
<evidence type="ECO:0000256" key="3">
    <source>
        <dbReference type="ARBA" id="ARBA00022475"/>
    </source>
</evidence>
<dbReference type="InterPro" id="IPR051474">
    <property type="entry name" value="Anti-sigma-K/W_factor"/>
</dbReference>
<keyword evidence="3" id="KW-1003">Cell membrane</keyword>
<dbReference type="InterPro" id="IPR018764">
    <property type="entry name" value="RskA_C"/>
</dbReference>
<dbReference type="AlphaFoldDB" id="A0A7Y7IEB3"/>